<organism evidence="1 2">
    <name type="scientific">Champsocephalus esox</name>
    <name type="common">pike icefish</name>
    <dbReference type="NCBI Taxonomy" id="159716"/>
    <lineage>
        <taxon>Eukaryota</taxon>
        <taxon>Metazoa</taxon>
        <taxon>Chordata</taxon>
        <taxon>Craniata</taxon>
        <taxon>Vertebrata</taxon>
        <taxon>Euteleostomi</taxon>
        <taxon>Actinopterygii</taxon>
        <taxon>Neopterygii</taxon>
        <taxon>Teleostei</taxon>
        <taxon>Neoteleostei</taxon>
        <taxon>Acanthomorphata</taxon>
        <taxon>Eupercaria</taxon>
        <taxon>Perciformes</taxon>
        <taxon>Notothenioidei</taxon>
        <taxon>Channichthyidae</taxon>
        <taxon>Champsocephalus</taxon>
    </lineage>
</organism>
<sequence>MGNFLLSVVCVVDRDRTPSLARSLLEHITSCPIVPMIVCPGTQTVTSYDDTQERVNPLGSWQRFVWVPQTSN</sequence>
<reference evidence="1 2" key="1">
    <citation type="journal article" date="2023" name="Mol. Biol. Evol.">
        <title>Genomics of Secondarily Temperate Adaptation in the Only Non-Antarctic Icefish.</title>
        <authorList>
            <person name="Rivera-Colon A.G."/>
            <person name="Rayamajhi N."/>
            <person name="Minhas B.F."/>
            <person name="Madrigal G."/>
            <person name="Bilyk K.T."/>
            <person name="Yoon V."/>
            <person name="Hune M."/>
            <person name="Gregory S."/>
            <person name="Cheng C.H.C."/>
            <person name="Catchen J.M."/>
        </authorList>
    </citation>
    <scope>NUCLEOTIDE SEQUENCE [LARGE SCALE GENOMIC DNA]</scope>
    <source>
        <strain evidence="1">JC2023a</strain>
    </source>
</reference>
<dbReference type="EMBL" id="JAULUE010002059">
    <property type="protein sequence ID" value="KAK5886506.1"/>
    <property type="molecule type" value="Genomic_DNA"/>
</dbReference>
<accession>A0AAN8GP76</accession>
<dbReference type="AlphaFoldDB" id="A0AAN8GP76"/>
<comment type="caution">
    <text evidence="1">The sequence shown here is derived from an EMBL/GenBank/DDBJ whole genome shotgun (WGS) entry which is preliminary data.</text>
</comment>
<proteinExistence type="predicted"/>
<dbReference type="Proteomes" id="UP001335648">
    <property type="component" value="Unassembled WGS sequence"/>
</dbReference>
<name>A0AAN8GP76_9TELE</name>
<protein>
    <submittedName>
        <fullName evidence="1">Uncharacterized protein</fullName>
    </submittedName>
</protein>
<evidence type="ECO:0000313" key="2">
    <source>
        <dbReference type="Proteomes" id="UP001335648"/>
    </source>
</evidence>
<gene>
    <name evidence="1" type="ORF">CesoFtcFv8_017535</name>
</gene>
<evidence type="ECO:0000313" key="1">
    <source>
        <dbReference type="EMBL" id="KAK5886506.1"/>
    </source>
</evidence>
<keyword evidence="2" id="KW-1185">Reference proteome</keyword>